<dbReference type="OrthoDB" id="9771071at2"/>
<evidence type="ECO:0000313" key="5">
    <source>
        <dbReference type="EMBL" id="PKV63102.1"/>
    </source>
</evidence>
<sequence length="384" mass="43608">MKPHLLTPYLLGLCLVLCTLPLAKAQEQPPQADAIPVTTPPKAEKTRGLIPIPVLYYTPDTRLGFGAALLGFFKLKNSEGEGYTRLSQARLIVDYTLRKQTDQLLDWTIFTRDEKYLLRGELRHRVYTDRFYGIGNNTPVSDEEIYEYDYVNARLGALKKIGTRTFLGPDFQIANYYDLKLNPISEERESQLRTQQIPGYQGGLNSGLGLVFLLDSRDNVAFASSGTYLEMSGYRFGSTLGGDFGYNNFNLDFRKYFQLKPYHVLAHNTSFNFNNGEIPVMRMAMAGGDRILRGYAKNRFLEDNFAGTQMEYRFPLFWRFGMATFAGIGDVFDKPKDVSFSTLKYSIGSGLRYALNPEQKLNIRADIGYGREGVNFYVMIGEAF</sequence>
<feature type="signal peptide" evidence="3">
    <location>
        <begin position="1"/>
        <end position="25"/>
    </location>
</feature>
<evidence type="ECO:0000256" key="3">
    <source>
        <dbReference type="SAM" id="SignalP"/>
    </source>
</evidence>
<dbReference type="Gene3D" id="2.40.160.50">
    <property type="entry name" value="membrane protein fhac: a member of the omp85/tpsb transporter family"/>
    <property type="match status" value="1"/>
</dbReference>
<reference evidence="5 6" key="1">
    <citation type="submission" date="2017-12" db="EMBL/GenBank/DDBJ databases">
        <title>Genomic Encyclopedia of Type Strains, Phase III (KMG-III): the genomes of soil and plant-associated and newly described type strains.</title>
        <authorList>
            <person name="Whitman W."/>
        </authorList>
    </citation>
    <scope>NUCLEOTIDE SEQUENCE [LARGE SCALE GENOMIC DNA]</scope>
    <source>
        <strain evidence="5 6">LP43</strain>
    </source>
</reference>
<evidence type="ECO:0000313" key="6">
    <source>
        <dbReference type="Proteomes" id="UP000233782"/>
    </source>
</evidence>
<evidence type="ECO:0000256" key="2">
    <source>
        <dbReference type="ARBA" id="ARBA00023136"/>
    </source>
</evidence>
<protein>
    <submittedName>
        <fullName evidence="5">Surface antigen-like protein</fullName>
    </submittedName>
</protein>
<comment type="caution">
    <text evidence="5">The sequence shown here is derived from an EMBL/GenBank/DDBJ whole genome shotgun (WGS) entry which is preliminary data.</text>
</comment>
<feature type="chain" id="PRO_5014729861" evidence="3">
    <location>
        <begin position="26"/>
        <end position="384"/>
    </location>
</feature>
<dbReference type="EMBL" id="PJMU01000003">
    <property type="protein sequence ID" value="PKV63102.1"/>
    <property type="molecule type" value="Genomic_DNA"/>
</dbReference>
<dbReference type="Proteomes" id="UP000233782">
    <property type="component" value="Unassembled WGS sequence"/>
</dbReference>
<name>A0A2N3U8M9_9BACT</name>
<keyword evidence="2" id="KW-0472">Membrane</keyword>
<proteinExistence type="predicted"/>
<gene>
    <name evidence="5" type="ORF">BD749_2941</name>
</gene>
<evidence type="ECO:0000259" key="4">
    <source>
        <dbReference type="Pfam" id="PF01103"/>
    </source>
</evidence>
<feature type="domain" description="Bacterial surface antigen (D15)" evidence="4">
    <location>
        <begin position="149"/>
        <end position="384"/>
    </location>
</feature>
<comment type="subcellular location">
    <subcellularLocation>
        <location evidence="1">Membrane</location>
    </subcellularLocation>
</comment>
<keyword evidence="6" id="KW-1185">Reference proteome</keyword>
<evidence type="ECO:0000256" key="1">
    <source>
        <dbReference type="ARBA" id="ARBA00004370"/>
    </source>
</evidence>
<dbReference type="InterPro" id="IPR000184">
    <property type="entry name" value="Bac_surfAg_D15"/>
</dbReference>
<dbReference type="AlphaFoldDB" id="A0A2N3U8M9"/>
<keyword evidence="3" id="KW-0732">Signal</keyword>
<dbReference type="RefSeq" id="WP_101445550.1">
    <property type="nucleotide sequence ID" value="NZ_PJMU01000003.1"/>
</dbReference>
<accession>A0A2N3U8M9</accession>
<dbReference type="GO" id="GO:0019867">
    <property type="term" value="C:outer membrane"/>
    <property type="evidence" value="ECO:0007669"/>
    <property type="project" value="InterPro"/>
</dbReference>
<dbReference type="Pfam" id="PF01103">
    <property type="entry name" value="Omp85"/>
    <property type="match status" value="1"/>
</dbReference>
<organism evidence="5 6">
    <name type="scientific">Pontibacter ramchanderi</name>
    <dbReference type="NCBI Taxonomy" id="1179743"/>
    <lineage>
        <taxon>Bacteria</taxon>
        <taxon>Pseudomonadati</taxon>
        <taxon>Bacteroidota</taxon>
        <taxon>Cytophagia</taxon>
        <taxon>Cytophagales</taxon>
        <taxon>Hymenobacteraceae</taxon>
        <taxon>Pontibacter</taxon>
    </lineage>
</organism>